<dbReference type="InterPro" id="IPR013525">
    <property type="entry name" value="ABC2_TM"/>
</dbReference>
<dbReference type="InterPro" id="IPR027417">
    <property type="entry name" value="P-loop_NTPase"/>
</dbReference>
<dbReference type="InterPro" id="IPR003593">
    <property type="entry name" value="AAA+_ATPase"/>
</dbReference>
<feature type="domain" description="ABC transporter" evidence="8">
    <location>
        <begin position="487"/>
        <end position="723"/>
    </location>
</feature>
<evidence type="ECO:0000256" key="5">
    <source>
        <dbReference type="ARBA" id="ARBA00022989"/>
    </source>
</evidence>
<dbReference type="PROSITE" id="PS00211">
    <property type="entry name" value="ABC_TRANSPORTER_1"/>
    <property type="match status" value="1"/>
</dbReference>
<dbReference type="GO" id="GO:0016020">
    <property type="term" value="C:membrane"/>
    <property type="evidence" value="ECO:0007669"/>
    <property type="project" value="UniProtKB-SubCell"/>
</dbReference>
<feature type="transmembrane region" description="Helical" evidence="7">
    <location>
        <begin position="243"/>
        <end position="266"/>
    </location>
</feature>
<evidence type="ECO:0000256" key="7">
    <source>
        <dbReference type="SAM" id="Phobius"/>
    </source>
</evidence>
<dbReference type="SMART" id="SM00382">
    <property type="entry name" value="AAA"/>
    <property type="match status" value="1"/>
</dbReference>
<dbReference type="EMBL" id="FQ790308">
    <property type="protein sequence ID" value="CCD34379.1"/>
    <property type="molecule type" value="Genomic_DNA"/>
</dbReference>
<feature type="transmembrane region" description="Helical" evidence="7">
    <location>
        <begin position="308"/>
        <end position="327"/>
    </location>
</feature>
<evidence type="ECO:0000256" key="6">
    <source>
        <dbReference type="ARBA" id="ARBA00023136"/>
    </source>
</evidence>
<dbReference type="GO" id="GO:0005524">
    <property type="term" value="F:ATP binding"/>
    <property type="evidence" value="ECO:0007669"/>
    <property type="project" value="UniProtKB-KW"/>
</dbReference>
<feature type="transmembrane region" description="Helical" evidence="7">
    <location>
        <begin position="387"/>
        <end position="408"/>
    </location>
</feature>
<evidence type="ECO:0000256" key="4">
    <source>
        <dbReference type="ARBA" id="ARBA00022840"/>
    </source>
</evidence>
<dbReference type="CDD" id="cd03263">
    <property type="entry name" value="ABC_subfamily_A"/>
    <property type="match status" value="1"/>
</dbReference>
<keyword evidence="3" id="KW-0547">Nucleotide-binding</keyword>
<dbReference type="eggNOG" id="KOG0059">
    <property type="taxonomic scope" value="Eukaryota"/>
</dbReference>
<dbReference type="OrthoDB" id="8061355at2759"/>
<dbReference type="InterPro" id="IPR003439">
    <property type="entry name" value="ABC_transporter-like_ATP-bd"/>
</dbReference>
<accession>G2YAY8</accession>
<dbReference type="InterPro" id="IPR017871">
    <property type="entry name" value="ABC_transporter-like_CS"/>
</dbReference>
<reference evidence="10" key="1">
    <citation type="journal article" date="2011" name="PLoS Genet.">
        <title>Genomic analysis of the necrotrophic fungal pathogens Sclerotinia sclerotiorum and Botrytis cinerea.</title>
        <authorList>
            <person name="Amselem J."/>
            <person name="Cuomo C.A."/>
            <person name="van Kan J.A."/>
            <person name="Viaud M."/>
            <person name="Benito E.P."/>
            <person name="Couloux A."/>
            <person name="Coutinho P.M."/>
            <person name="de Vries R.P."/>
            <person name="Dyer P.S."/>
            <person name="Fillinger S."/>
            <person name="Fournier E."/>
            <person name="Gout L."/>
            <person name="Hahn M."/>
            <person name="Kohn L."/>
            <person name="Lapalu N."/>
            <person name="Plummer K.M."/>
            <person name="Pradier J.M."/>
            <person name="Quevillon E."/>
            <person name="Sharon A."/>
            <person name="Simon A."/>
            <person name="ten Have A."/>
            <person name="Tudzynski B."/>
            <person name="Tudzynski P."/>
            <person name="Wincker P."/>
            <person name="Andrew M."/>
            <person name="Anthouard V."/>
            <person name="Beever R.E."/>
            <person name="Beffa R."/>
            <person name="Benoit I."/>
            <person name="Bouzid O."/>
            <person name="Brault B."/>
            <person name="Chen Z."/>
            <person name="Choquer M."/>
            <person name="Collemare J."/>
            <person name="Cotton P."/>
            <person name="Danchin E.G."/>
            <person name="Da Silva C."/>
            <person name="Gautier A."/>
            <person name="Giraud C."/>
            <person name="Giraud T."/>
            <person name="Gonzalez C."/>
            <person name="Grossetete S."/>
            <person name="Guldener U."/>
            <person name="Henrissat B."/>
            <person name="Howlett B.J."/>
            <person name="Kodira C."/>
            <person name="Kretschmer M."/>
            <person name="Lappartient A."/>
            <person name="Leroch M."/>
            <person name="Levis C."/>
            <person name="Mauceli E."/>
            <person name="Neuveglise C."/>
            <person name="Oeser B."/>
            <person name="Pearson M."/>
            <person name="Poulain J."/>
            <person name="Poussereau N."/>
            <person name="Quesneville H."/>
            <person name="Rascle C."/>
            <person name="Schumacher J."/>
            <person name="Segurens B."/>
            <person name="Sexton A."/>
            <person name="Silva E."/>
            <person name="Sirven C."/>
            <person name="Soanes D.M."/>
            <person name="Talbot N.J."/>
            <person name="Templeton M."/>
            <person name="Yandava C."/>
            <person name="Yarden O."/>
            <person name="Zeng Q."/>
            <person name="Rollins J.A."/>
            <person name="Lebrun M.H."/>
            <person name="Dickman M."/>
        </authorList>
    </citation>
    <scope>NUCLEOTIDE SEQUENCE [LARGE SCALE GENOMIC DNA]</scope>
    <source>
        <strain evidence="10">T4</strain>
    </source>
</reference>
<dbReference type="HOGENOM" id="CLU_020374_0_0_1"/>
<dbReference type="Pfam" id="PF12698">
    <property type="entry name" value="ABC2_membrane_3"/>
    <property type="match status" value="1"/>
</dbReference>
<evidence type="ECO:0000256" key="3">
    <source>
        <dbReference type="ARBA" id="ARBA00022741"/>
    </source>
</evidence>
<feature type="transmembrane region" description="Helical" evidence="7">
    <location>
        <begin position="41"/>
        <end position="62"/>
    </location>
</feature>
<dbReference type="GO" id="GO:0016887">
    <property type="term" value="F:ATP hydrolysis activity"/>
    <property type="evidence" value="ECO:0007669"/>
    <property type="project" value="InterPro"/>
</dbReference>
<dbReference type="SUPFAM" id="SSF52540">
    <property type="entry name" value="P-loop containing nucleoside triphosphate hydrolases"/>
    <property type="match status" value="1"/>
</dbReference>
<keyword evidence="6 7" id="KW-0472">Membrane</keyword>
<evidence type="ECO:0000313" key="10">
    <source>
        <dbReference type="Proteomes" id="UP000008177"/>
    </source>
</evidence>
<gene>
    <name evidence="9" type="ORF">BofuT4_P103390.1</name>
</gene>
<proteinExistence type="predicted"/>
<dbReference type="AlphaFoldDB" id="G2YAY8"/>
<name>G2YAY8_BOTF4</name>
<dbReference type="STRING" id="999810.G2YAY8"/>
<dbReference type="Pfam" id="PF00005">
    <property type="entry name" value="ABC_tran"/>
    <property type="match status" value="1"/>
</dbReference>
<feature type="transmembrane region" description="Helical" evidence="7">
    <location>
        <begin position="428"/>
        <end position="453"/>
    </location>
</feature>
<dbReference type="GO" id="GO:0005319">
    <property type="term" value="F:lipid transporter activity"/>
    <property type="evidence" value="ECO:0007669"/>
    <property type="project" value="TreeGrafter"/>
</dbReference>
<dbReference type="InterPro" id="IPR026082">
    <property type="entry name" value="ABCA"/>
</dbReference>
<evidence type="ECO:0000313" key="9">
    <source>
        <dbReference type="EMBL" id="CCD34379.1"/>
    </source>
</evidence>
<evidence type="ECO:0000256" key="2">
    <source>
        <dbReference type="ARBA" id="ARBA00022692"/>
    </source>
</evidence>
<evidence type="ECO:0000259" key="8">
    <source>
        <dbReference type="PROSITE" id="PS50893"/>
    </source>
</evidence>
<sequence length="862" mass="93735">MAWSTWSTLHAEKASVATMGLLRQVRTLTGKNLLITVNRHAFSTSIRTFILPVALIVFLSYARNLFIPPSTYGIGSSHTIRSLGEGLRDATGGRDTLAFVNNGLIGGDIDDVIADLTSQAEVAGAKVQRLTTEAELLDICKSSLRGATSCYGAIVFNSSPSEGTGGIWNYTMRADGAFGTKIDVTTDTNDAELFLLPLQRAVDFAIASRNTTIDQNALPTTIKEYPYTSQTQKQRETAIRTNYQTAIINILGVAFLIGMVGVTYHLTGFIASERELGMSQLLEAMMPNLRRWEPQVARILSYHLAFDIIYIPGWIIMGVVLGVGVFAQTSMAIVIIFHVLAGLSLTSFSILGAAFFKKAQLSGITLAIVTLLLGVVTQVIDKTNSGTVAILSLLFAPCNYVFFLIFMARFEKQNIGANLVQAAPNNPWSLPGIALWVFLIIQIFVYPILGALVERYLFGTTSKGRSVVGQGSEKHAQSLGSNTLETVRLENFTKHYRPNWFRMKTAGFTKIPTATVVAVNDLSLTASKGQILVLLGANGSGKSTTLDAIAGLNTVTSGSITVDGTGGLGIAPQKNVLWNELTVEEHIRIFNSLKSTGPRDSKAALKELIKAIDLDRKIGAKSKTLSGGQKRKLQLGMMFTGGSSVCCVDEVSSGLDPLSRRKIWDILLAERGSRTIILTTHFLDEADLLADRIAILSKGTLRAEGSSVELKEKLGGGYRINLPTGHEHKEPPQIEGIKQHVSFGQTTFVAPTSKQAAQIIKRLEEDNITEYQLSGPTIEDVFLQLADEIRAESDESLLIQNLSSDNEQSGKEKDTATKLTMVGTHERQALELYTGQNIGFFRQAPACTDHCSWSRNSFPERV</sequence>
<dbReference type="GO" id="GO:0140359">
    <property type="term" value="F:ABC-type transporter activity"/>
    <property type="evidence" value="ECO:0007669"/>
    <property type="project" value="InterPro"/>
</dbReference>
<keyword evidence="4" id="KW-0067">ATP-binding</keyword>
<feature type="transmembrane region" description="Helical" evidence="7">
    <location>
        <begin position="334"/>
        <end position="355"/>
    </location>
</feature>
<dbReference type="PANTHER" id="PTHR19229:SF250">
    <property type="entry name" value="ABC TRANSPORTER DOMAIN-CONTAINING PROTEIN-RELATED"/>
    <property type="match status" value="1"/>
</dbReference>
<evidence type="ECO:0000256" key="1">
    <source>
        <dbReference type="ARBA" id="ARBA00004141"/>
    </source>
</evidence>
<dbReference type="InParanoid" id="G2YAY8"/>
<comment type="subcellular location">
    <subcellularLocation>
        <location evidence="1">Membrane</location>
        <topology evidence="1">Multi-pass membrane protein</topology>
    </subcellularLocation>
</comment>
<protein>
    <submittedName>
        <fullName evidence="9">Similar to ABC transporter, partial sequence</fullName>
    </submittedName>
</protein>
<dbReference type="Proteomes" id="UP000008177">
    <property type="component" value="Unplaced contigs"/>
</dbReference>
<dbReference type="FunFam" id="3.40.50.300:FF:001344">
    <property type="entry name" value="Related to ABC transporter"/>
    <property type="match status" value="1"/>
</dbReference>
<dbReference type="PANTHER" id="PTHR19229">
    <property type="entry name" value="ATP-BINDING CASSETTE TRANSPORTER SUBFAMILY A ABCA"/>
    <property type="match status" value="1"/>
</dbReference>
<keyword evidence="2 7" id="KW-0812">Transmembrane</keyword>
<keyword evidence="5 7" id="KW-1133">Transmembrane helix</keyword>
<organism evidence="9 10">
    <name type="scientific">Botryotinia fuckeliana (strain T4)</name>
    <name type="common">Noble rot fungus</name>
    <name type="synonym">Botrytis cinerea</name>
    <dbReference type="NCBI Taxonomy" id="999810"/>
    <lineage>
        <taxon>Eukaryota</taxon>
        <taxon>Fungi</taxon>
        <taxon>Dikarya</taxon>
        <taxon>Ascomycota</taxon>
        <taxon>Pezizomycotina</taxon>
        <taxon>Leotiomycetes</taxon>
        <taxon>Helotiales</taxon>
        <taxon>Sclerotiniaceae</taxon>
        <taxon>Botrytis</taxon>
    </lineage>
</organism>
<feature type="transmembrane region" description="Helical" evidence="7">
    <location>
        <begin position="361"/>
        <end position="380"/>
    </location>
</feature>
<dbReference type="Gene3D" id="3.40.50.300">
    <property type="entry name" value="P-loop containing nucleotide triphosphate hydrolases"/>
    <property type="match status" value="1"/>
</dbReference>
<dbReference type="PROSITE" id="PS50893">
    <property type="entry name" value="ABC_TRANSPORTER_2"/>
    <property type="match status" value="1"/>
</dbReference>